<reference evidence="3" key="1">
    <citation type="submission" date="2015-07" db="EMBL/GenBank/DDBJ databases">
        <authorList>
            <person name="Rodrigo-Torres Lidia"/>
            <person name="Arahal R.David."/>
        </authorList>
    </citation>
    <scope>NUCLEOTIDE SEQUENCE [LARGE SCALE GENOMIC DNA]</scope>
    <source>
        <strain evidence="3">CECT 5096</strain>
    </source>
</reference>
<gene>
    <name evidence="2" type="ORF">LA5096_02890</name>
</gene>
<sequence>MTSSLIRLAEDETVEARQKLFAEVSKLVATDLDERSGRELELFAQVMLKIYSTGAANDRLLLAQKIAPCAQSPADLVHRIARDEVNVAMPVLAECPLLTRDDLLLLIEQVSSAHMQVLARRKDLPTEVSDVLAAKGDIAVHRILAGNKETKLSRQTMLKFVKLAAEDEVLREDLSLRSDLSPAVCQELLPLVDDETRKRLRSIIEGSLSQEQLDQIARLKVLRKTFGDTLNNPDIGILWREAERSAVTLDELIILLLQDGRFNHAIELLSTRGRIAQSALKDAMFNGKRDVVLRTAAKAGLDVPAFALLAKARCTHLKLPAAQGAEWTSAYVKQIANAANARQGRCDDFQARRRDKTAREPSRTQPA</sequence>
<organism evidence="2 3">
    <name type="scientific">Roseibium album</name>
    <dbReference type="NCBI Taxonomy" id="311410"/>
    <lineage>
        <taxon>Bacteria</taxon>
        <taxon>Pseudomonadati</taxon>
        <taxon>Pseudomonadota</taxon>
        <taxon>Alphaproteobacteria</taxon>
        <taxon>Hyphomicrobiales</taxon>
        <taxon>Stappiaceae</taxon>
        <taxon>Roseibium</taxon>
    </lineage>
</organism>
<protein>
    <recommendedName>
        <fullName evidence="4">DUF2336 domain-containing protein</fullName>
    </recommendedName>
</protein>
<name>A0A0M7A3T0_9HYPH</name>
<evidence type="ECO:0000313" key="2">
    <source>
        <dbReference type="EMBL" id="CTQ71371.1"/>
    </source>
</evidence>
<dbReference type="GeneID" id="97670257"/>
<evidence type="ECO:0000313" key="3">
    <source>
        <dbReference type="Proteomes" id="UP000049983"/>
    </source>
</evidence>
<evidence type="ECO:0000256" key="1">
    <source>
        <dbReference type="SAM" id="MobiDB-lite"/>
    </source>
</evidence>
<accession>A0A0M7A3T0</accession>
<dbReference type="RefSeq" id="WP_055113764.1">
    <property type="nucleotide sequence ID" value="NZ_CANKXR010000008.1"/>
</dbReference>
<dbReference type="OrthoDB" id="7673009at2"/>
<dbReference type="Proteomes" id="UP000049983">
    <property type="component" value="Unassembled WGS sequence"/>
</dbReference>
<dbReference type="InterPro" id="IPR019285">
    <property type="entry name" value="DUF2336"/>
</dbReference>
<evidence type="ECO:0008006" key="4">
    <source>
        <dbReference type="Google" id="ProtNLM"/>
    </source>
</evidence>
<dbReference type="Pfam" id="PF10098">
    <property type="entry name" value="DUF2336"/>
    <property type="match status" value="1"/>
</dbReference>
<feature type="region of interest" description="Disordered" evidence="1">
    <location>
        <begin position="346"/>
        <end position="367"/>
    </location>
</feature>
<dbReference type="EMBL" id="CXWC01000010">
    <property type="protein sequence ID" value="CTQ71371.1"/>
    <property type="molecule type" value="Genomic_DNA"/>
</dbReference>
<keyword evidence="3" id="KW-1185">Reference proteome</keyword>
<dbReference type="AlphaFoldDB" id="A0A0M7A3T0"/>
<dbReference type="STRING" id="311410.LA5095_01636"/>
<proteinExistence type="predicted"/>